<dbReference type="Pfam" id="PF00002">
    <property type="entry name" value="7tm_2"/>
    <property type="match status" value="1"/>
</dbReference>
<dbReference type="Ensembl" id="ENSGAGT00000021387.1">
    <property type="protein sequence ID" value="ENSGAGP00000018763.1"/>
    <property type="gene ID" value="ENSGAGG00000013884.1"/>
</dbReference>
<keyword evidence="9" id="KW-0807">Transducer</keyword>
<evidence type="ECO:0000256" key="9">
    <source>
        <dbReference type="ARBA" id="ARBA00023224"/>
    </source>
</evidence>
<protein>
    <recommendedName>
        <fullName evidence="15">G-protein coupled receptors family 2 profile 1 domain-containing protein</fullName>
    </recommendedName>
</protein>
<evidence type="ECO:0000256" key="10">
    <source>
        <dbReference type="SAM" id="Phobius"/>
    </source>
</evidence>
<dbReference type="AlphaFoldDB" id="A0A452HUL6"/>
<keyword evidence="14" id="KW-1185">Reference proteome</keyword>
<feature type="transmembrane region" description="Helical" evidence="10">
    <location>
        <begin position="72"/>
        <end position="95"/>
    </location>
</feature>
<keyword evidence="7 10" id="KW-0472">Membrane</keyword>
<reference evidence="14" key="1">
    <citation type="journal article" date="2017" name="PLoS ONE">
        <title>The Agassiz's desert tortoise genome provides a resource for the conservation of a threatened species.</title>
        <authorList>
            <person name="Tollis M."/>
            <person name="DeNardo D.F."/>
            <person name="Cornelius J.A."/>
            <person name="Dolby G.A."/>
            <person name="Edwards T."/>
            <person name="Henen B.T."/>
            <person name="Karl A.E."/>
            <person name="Murphy R.W."/>
            <person name="Kusumi K."/>
        </authorList>
    </citation>
    <scope>NUCLEOTIDE SEQUENCE [LARGE SCALE GENOMIC DNA]</scope>
</reference>
<reference evidence="13" key="3">
    <citation type="submission" date="2025-09" db="UniProtKB">
        <authorList>
            <consortium name="Ensembl"/>
        </authorList>
    </citation>
    <scope>IDENTIFICATION</scope>
</reference>
<dbReference type="InterPro" id="IPR050332">
    <property type="entry name" value="GPCR_2"/>
</dbReference>
<comment type="subcellular location">
    <subcellularLocation>
        <location evidence="1">Cell membrane</location>
        <topology evidence="1">Multi-pass membrane protein</topology>
    </subcellularLocation>
</comment>
<dbReference type="Gene3D" id="1.20.1070.10">
    <property type="entry name" value="Rhodopsin 7-helix transmembrane proteins"/>
    <property type="match status" value="1"/>
</dbReference>
<dbReference type="PRINTS" id="PR00249">
    <property type="entry name" value="GPCRSECRETIN"/>
</dbReference>
<dbReference type="PANTHER" id="PTHR45620:SF16">
    <property type="entry name" value="GROWTH HORMONE RELEASING HORMONE RECEPTOR 2 PRECURSOR"/>
    <property type="match status" value="1"/>
</dbReference>
<keyword evidence="3" id="KW-1003">Cell membrane</keyword>
<evidence type="ECO:0000256" key="7">
    <source>
        <dbReference type="ARBA" id="ARBA00023136"/>
    </source>
</evidence>
<dbReference type="PROSITE" id="PS50261">
    <property type="entry name" value="G_PROTEIN_RECEP_F2_4"/>
    <property type="match status" value="1"/>
</dbReference>
<dbReference type="GO" id="GO:0017046">
    <property type="term" value="F:peptide hormone binding"/>
    <property type="evidence" value="ECO:0007669"/>
    <property type="project" value="TreeGrafter"/>
</dbReference>
<dbReference type="Gene3D" id="4.10.1240.10">
    <property type="entry name" value="GPCR, family 2, extracellular hormone receptor domain"/>
    <property type="match status" value="1"/>
</dbReference>
<evidence type="ECO:0000256" key="1">
    <source>
        <dbReference type="ARBA" id="ARBA00004651"/>
    </source>
</evidence>
<evidence type="ECO:0000259" key="11">
    <source>
        <dbReference type="PROSITE" id="PS50227"/>
    </source>
</evidence>
<evidence type="ECO:0000256" key="4">
    <source>
        <dbReference type="ARBA" id="ARBA00022692"/>
    </source>
</evidence>
<keyword evidence="4 10" id="KW-0812">Transmembrane</keyword>
<dbReference type="PANTHER" id="PTHR45620">
    <property type="entry name" value="PDF RECEPTOR-LIKE PROTEIN-RELATED"/>
    <property type="match status" value="1"/>
</dbReference>
<keyword evidence="6" id="KW-0297">G-protein coupled receptor</keyword>
<dbReference type="STRING" id="38772.ENSGAGP00000018763"/>
<dbReference type="GO" id="GO:0007166">
    <property type="term" value="P:cell surface receptor signaling pathway"/>
    <property type="evidence" value="ECO:0007669"/>
    <property type="project" value="InterPro"/>
</dbReference>
<evidence type="ECO:0000256" key="5">
    <source>
        <dbReference type="ARBA" id="ARBA00022989"/>
    </source>
</evidence>
<name>A0A452HUL6_9SAUR</name>
<dbReference type="InterPro" id="IPR036445">
    <property type="entry name" value="GPCR_2_extracell_dom_sf"/>
</dbReference>
<dbReference type="PROSITE" id="PS50227">
    <property type="entry name" value="G_PROTEIN_RECEP_F2_3"/>
    <property type="match status" value="1"/>
</dbReference>
<dbReference type="GO" id="GO:0008528">
    <property type="term" value="F:G protein-coupled peptide receptor activity"/>
    <property type="evidence" value="ECO:0007669"/>
    <property type="project" value="TreeGrafter"/>
</dbReference>
<dbReference type="InterPro" id="IPR000832">
    <property type="entry name" value="GPCR_2_secretin-like"/>
</dbReference>
<dbReference type="GO" id="GO:0007188">
    <property type="term" value="P:adenylate cyclase-modulating G protein-coupled receptor signaling pathway"/>
    <property type="evidence" value="ECO:0007669"/>
    <property type="project" value="TreeGrafter"/>
</dbReference>
<comment type="similarity">
    <text evidence="2">Belongs to the G-protein coupled receptor 2 family.</text>
</comment>
<evidence type="ECO:0000256" key="2">
    <source>
        <dbReference type="ARBA" id="ARBA00005314"/>
    </source>
</evidence>
<dbReference type="GO" id="GO:0005886">
    <property type="term" value="C:plasma membrane"/>
    <property type="evidence" value="ECO:0007669"/>
    <property type="project" value="UniProtKB-SubCell"/>
</dbReference>
<dbReference type="Pfam" id="PF02793">
    <property type="entry name" value="HRM"/>
    <property type="match status" value="1"/>
</dbReference>
<feature type="domain" description="G-protein coupled receptors family 2 profile 2" evidence="12">
    <location>
        <begin position="70"/>
        <end position="164"/>
    </location>
</feature>
<accession>A0A452HUL6</accession>
<evidence type="ECO:0000256" key="3">
    <source>
        <dbReference type="ARBA" id="ARBA00022475"/>
    </source>
</evidence>
<evidence type="ECO:0000313" key="13">
    <source>
        <dbReference type="Ensembl" id="ENSGAGP00000018763.1"/>
    </source>
</evidence>
<evidence type="ECO:0000259" key="12">
    <source>
        <dbReference type="PROSITE" id="PS50261"/>
    </source>
</evidence>
<feature type="domain" description="G-protein coupled receptors family 2 profile 1" evidence="11">
    <location>
        <begin position="9"/>
        <end position="98"/>
    </location>
</feature>
<evidence type="ECO:0000256" key="6">
    <source>
        <dbReference type="ARBA" id="ARBA00023040"/>
    </source>
</evidence>
<dbReference type="SUPFAM" id="SSF111418">
    <property type="entry name" value="Hormone receptor domain"/>
    <property type="match status" value="1"/>
</dbReference>
<evidence type="ECO:0000313" key="14">
    <source>
        <dbReference type="Proteomes" id="UP000291020"/>
    </source>
</evidence>
<dbReference type="Proteomes" id="UP000291020">
    <property type="component" value="Unassembled WGS sequence"/>
</dbReference>
<keyword evidence="8" id="KW-0675">Receptor</keyword>
<evidence type="ECO:0000256" key="8">
    <source>
        <dbReference type="ARBA" id="ARBA00023170"/>
    </source>
</evidence>
<dbReference type="InterPro" id="IPR017981">
    <property type="entry name" value="GPCR_2-like_7TM"/>
</dbReference>
<evidence type="ECO:0008006" key="15">
    <source>
        <dbReference type="Google" id="ProtNLM"/>
    </source>
</evidence>
<reference evidence="13" key="2">
    <citation type="submission" date="2025-08" db="UniProtKB">
        <authorList>
            <consortium name="Ensembl"/>
        </authorList>
    </citation>
    <scope>IDENTIFICATION</scope>
</reference>
<organism evidence="13 14">
    <name type="scientific">Gopherus agassizii</name>
    <name type="common">Agassiz's desert tortoise</name>
    <dbReference type="NCBI Taxonomy" id="38772"/>
    <lineage>
        <taxon>Eukaryota</taxon>
        <taxon>Metazoa</taxon>
        <taxon>Chordata</taxon>
        <taxon>Craniata</taxon>
        <taxon>Vertebrata</taxon>
        <taxon>Euteleostomi</taxon>
        <taxon>Archelosauria</taxon>
        <taxon>Testudinata</taxon>
        <taxon>Testudines</taxon>
        <taxon>Cryptodira</taxon>
        <taxon>Durocryptodira</taxon>
        <taxon>Testudinoidea</taxon>
        <taxon>Testudinidae</taxon>
        <taxon>Gopherus</taxon>
    </lineage>
</organism>
<proteinExistence type="inferred from homology"/>
<keyword evidence="5 10" id="KW-1133">Transmembrane helix</keyword>
<dbReference type="InterPro" id="IPR001879">
    <property type="entry name" value="GPCR_2_extracellular_dom"/>
</dbReference>
<sequence length="164" mass="17587">MLFLVLPGCPREWDGVSCWPAVSIGQSQAVTCQEILQVFKKSQGAVMVPHSPLVKGPVSLKATGAYFATVKVLYTCGYSTSLAALLLAISIFSCFRKLHCTRNSIHIHFFSSFIMRGAAVFIKDSVLFADESINHCTMSTVRGCSADGVGSFLGWPGALASTCL</sequence>